<sequence length="47" mass="5113">MNSITAWIKQTSSEQRSGVSSTYNLITQNPLPGVNVNTPNVYAVCVE</sequence>
<reference evidence="2" key="1">
    <citation type="submission" date="2017-12" db="EMBL/GenBank/DDBJ databases">
        <authorList>
            <person name="Liu N."/>
        </authorList>
    </citation>
    <scope>NUCLEOTIDE SEQUENCE</scope>
    <source>
        <strain evidence="3">FC6813</strain>
        <strain evidence="2">FC6817</strain>
    </source>
</reference>
<dbReference type="Pfam" id="PF07979">
    <property type="entry name" value="Intimin_C"/>
    <property type="match status" value="1"/>
</dbReference>
<proteinExistence type="predicted"/>
<accession>A0A3G2WC13</accession>
<evidence type="ECO:0000313" key="2">
    <source>
        <dbReference type="EMBL" id="AYO97711.1"/>
    </source>
</evidence>
<dbReference type="AlphaFoldDB" id="A0A3G2WC13"/>
<dbReference type="InterPro" id="IPR016187">
    <property type="entry name" value="CTDL_fold"/>
</dbReference>
<gene>
    <name evidence="2" type="primary">eae</name>
</gene>
<dbReference type="InterPro" id="IPR016186">
    <property type="entry name" value="C-type_lectin-like/link_sf"/>
</dbReference>
<feature type="non-terminal residue" evidence="2">
    <location>
        <position position="1"/>
    </location>
</feature>
<protein>
    <submittedName>
        <fullName evidence="2">Eae</fullName>
    </submittedName>
</protein>
<dbReference type="EMBL" id="MG825753">
    <property type="protein sequence ID" value="AYO97712.1"/>
    <property type="molecule type" value="Genomic_DNA"/>
</dbReference>
<dbReference type="Gene3D" id="3.10.100.10">
    <property type="entry name" value="Mannose-Binding Protein A, subunit A"/>
    <property type="match status" value="1"/>
</dbReference>
<organism evidence="2">
    <name type="scientific">Escherichia coli</name>
    <dbReference type="NCBI Taxonomy" id="562"/>
    <lineage>
        <taxon>Bacteria</taxon>
        <taxon>Pseudomonadati</taxon>
        <taxon>Pseudomonadota</taxon>
        <taxon>Gammaproteobacteria</taxon>
        <taxon>Enterobacterales</taxon>
        <taxon>Enterobacteriaceae</taxon>
        <taxon>Escherichia</taxon>
    </lineage>
</organism>
<feature type="domain" description="Intimin C-terminal" evidence="1">
    <location>
        <begin position="1"/>
        <end position="47"/>
    </location>
</feature>
<dbReference type="EMBL" id="MG825752">
    <property type="protein sequence ID" value="AYO97711.1"/>
    <property type="molecule type" value="Genomic_DNA"/>
</dbReference>
<evidence type="ECO:0000259" key="1">
    <source>
        <dbReference type="Pfam" id="PF07979"/>
    </source>
</evidence>
<name>A0A3G2WC13_ECOLX</name>
<dbReference type="InterPro" id="IPR013117">
    <property type="entry name" value="Intimin_C"/>
</dbReference>
<evidence type="ECO:0000313" key="3">
    <source>
        <dbReference type="EMBL" id="AYO97712.1"/>
    </source>
</evidence>
<dbReference type="SUPFAM" id="SSF56436">
    <property type="entry name" value="C-type lectin-like"/>
    <property type="match status" value="1"/>
</dbReference>